<dbReference type="InterPro" id="IPR013114">
    <property type="entry name" value="FabA_FabZ"/>
</dbReference>
<evidence type="ECO:0000313" key="11">
    <source>
        <dbReference type="EMBL" id="HIW02434.1"/>
    </source>
</evidence>
<proteinExistence type="inferred from homology"/>
<dbReference type="GO" id="GO:0009245">
    <property type="term" value="P:lipid A biosynthetic process"/>
    <property type="evidence" value="ECO:0007669"/>
    <property type="project" value="UniProtKB-KW"/>
</dbReference>
<keyword evidence="6" id="KW-0444">Lipid biosynthesis</keyword>
<dbReference type="PANTHER" id="PTHR30272">
    <property type="entry name" value="3-HYDROXYACYL-[ACYL-CARRIER-PROTEIN] DEHYDRATASE"/>
    <property type="match status" value="1"/>
</dbReference>
<evidence type="ECO:0000256" key="7">
    <source>
        <dbReference type="ARBA" id="ARBA00022556"/>
    </source>
</evidence>
<evidence type="ECO:0000256" key="4">
    <source>
        <dbReference type="ARBA" id="ARBA00013167"/>
    </source>
</evidence>
<evidence type="ECO:0000256" key="8">
    <source>
        <dbReference type="ARBA" id="ARBA00023098"/>
    </source>
</evidence>
<dbReference type="GO" id="GO:0019171">
    <property type="term" value="F:(3R)-hydroxyacyl-[acyl-carrier-protein] dehydratase activity"/>
    <property type="evidence" value="ECO:0007669"/>
    <property type="project" value="UniProtKB-EC"/>
</dbReference>
<comment type="subcellular location">
    <subcellularLocation>
        <location evidence="2">Cytoplasm</location>
    </subcellularLocation>
</comment>
<comment type="similarity">
    <text evidence="3">Belongs to the thioester dehydratase family. FabZ subfamily.</text>
</comment>
<organism evidence="11 12">
    <name type="scientific">Candidatus Protoclostridium stercorigallinarum</name>
    <dbReference type="NCBI Taxonomy" id="2838741"/>
    <lineage>
        <taxon>Bacteria</taxon>
        <taxon>Bacillati</taxon>
        <taxon>Bacillota</taxon>
        <taxon>Clostridia</taxon>
        <taxon>Candidatus Protoclostridium</taxon>
    </lineage>
</organism>
<dbReference type="FunFam" id="3.10.129.10:FF:000001">
    <property type="entry name" value="3-hydroxyacyl-[acyl-carrier-protein] dehydratase FabZ"/>
    <property type="match status" value="1"/>
</dbReference>
<dbReference type="InterPro" id="IPR029069">
    <property type="entry name" value="HotDog_dom_sf"/>
</dbReference>
<evidence type="ECO:0000256" key="3">
    <source>
        <dbReference type="ARBA" id="ARBA00009174"/>
    </source>
</evidence>
<accession>A0A9D1TRG9</accession>
<comment type="catalytic activity">
    <reaction evidence="1">
        <text>a (3R)-hydroxyacyl-[ACP] = a (2E)-enoyl-[ACP] + H2O</text>
        <dbReference type="Rhea" id="RHEA:13097"/>
        <dbReference type="Rhea" id="RHEA-COMP:9925"/>
        <dbReference type="Rhea" id="RHEA-COMP:9945"/>
        <dbReference type="ChEBI" id="CHEBI:15377"/>
        <dbReference type="ChEBI" id="CHEBI:78784"/>
        <dbReference type="ChEBI" id="CHEBI:78827"/>
        <dbReference type="EC" id="4.2.1.59"/>
    </reaction>
</comment>
<keyword evidence="5" id="KW-0963">Cytoplasm</keyword>
<evidence type="ECO:0000256" key="1">
    <source>
        <dbReference type="ARBA" id="ARBA00001055"/>
    </source>
</evidence>
<keyword evidence="9 11" id="KW-0456">Lyase</keyword>
<dbReference type="EC" id="4.2.1.59" evidence="4"/>
<evidence type="ECO:0000313" key="12">
    <source>
        <dbReference type="Proteomes" id="UP000823990"/>
    </source>
</evidence>
<evidence type="ECO:0000256" key="6">
    <source>
        <dbReference type="ARBA" id="ARBA00022516"/>
    </source>
</evidence>
<reference evidence="11" key="1">
    <citation type="journal article" date="2021" name="PeerJ">
        <title>Extensive microbial diversity within the chicken gut microbiome revealed by metagenomics and culture.</title>
        <authorList>
            <person name="Gilroy R."/>
            <person name="Ravi A."/>
            <person name="Getino M."/>
            <person name="Pursley I."/>
            <person name="Horton D.L."/>
            <person name="Alikhan N.F."/>
            <person name="Baker D."/>
            <person name="Gharbi K."/>
            <person name="Hall N."/>
            <person name="Watson M."/>
            <person name="Adriaenssens E.M."/>
            <person name="Foster-Nyarko E."/>
            <person name="Jarju S."/>
            <person name="Secka A."/>
            <person name="Antonio M."/>
            <person name="Oren A."/>
            <person name="Chaudhuri R.R."/>
            <person name="La Ragione R."/>
            <person name="Hildebrand F."/>
            <person name="Pallen M.J."/>
        </authorList>
    </citation>
    <scope>NUCLEOTIDE SEQUENCE</scope>
    <source>
        <strain evidence="11">12435</strain>
    </source>
</reference>
<dbReference type="AlphaFoldDB" id="A0A9D1TRG9"/>
<dbReference type="SUPFAM" id="SSF54637">
    <property type="entry name" value="Thioesterase/thiol ester dehydrase-isomerase"/>
    <property type="match status" value="1"/>
</dbReference>
<dbReference type="CDD" id="cd01288">
    <property type="entry name" value="FabZ"/>
    <property type="match status" value="1"/>
</dbReference>
<name>A0A9D1TRG9_9FIRM</name>
<dbReference type="Pfam" id="PF07977">
    <property type="entry name" value="FabA"/>
    <property type="match status" value="1"/>
</dbReference>
<evidence type="ECO:0000256" key="2">
    <source>
        <dbReference type="ARBA" id="ARBA00004496"/>
    </source>
</evidence>
<dbReference type="GO" id="GO:0005737">
    <property type="term" value="C:cytoplasm"/>
    <property type="evidence" value="ECO:0007669"/>
    <property type="project" value="UniProtKB-SubCell"/>
</dbReference>
<comment type="function">
    <text evidence="10">Involved in unsaturated fatty acids biosynthesis. Catalyzes the dehydration of short chain beta-hydroxyacyl-ACPs and long chain saturated and unsaturated beta-hydroxyacyl-ACPs.</text>
</comment>
<gene>
    <name evidence="11" type="primary">fabZ</name>
    <name evidence="11" type="ORF">H9892_03760</name>
</gene>
<evidence type="ECO:0000256" key="5">
    <source>
        <dbReference type="ARBA" id="ARBA00022490"/>
    </source>
</evidence>
<protein>
    <recommendedName>
        <fullName evidence="4">3-hydroxyacyl-[acyl-carrier-protein] dehydratase</fullName>
        <ecNumber evidence="4">4.2.1.59</ecNumber>
    </recommendedName>
</protein>
<keyword evidence="8" id="KW-0443">Lipid metabolism</keyword>
<sequence>MNILDINKRIKQRPPFQMVERVTELEPGKYAKGIKCVSVNEPYFTGHFPDMPVMPGVLIIESLAQLCSLVIDEDASDPDTVYVLLKADAFKFVKAVVPGDTLTLEANVLMAAGGLYKFAVKASVDGAVRAKGELSFTAASRDKLYS</sequence>
<dbReference type="Gene3D" id="3.10.129.10">
    <property type="entry name" value="Hotdog Thioesterase"/>
    <property type="match status" value="1"/>
</dbReference>
<comment type="caution">
    <text evidence="11">The sequence shown here is derived from an EMBL/GenBank/DDBJ whole genome shotgun (WGS) entry which is preliminary data.</text>
</comment>
<dbReference type="EMBL" id="DXHS01000065">
    <property type="protein sequence ID" value="HIW02434.1"/>
    <property type="molecule type" value="Genomic_DNA"/>
</dbReference>
<dbReference type="GO" id="GO:0016020">
    <property type="term" value="C:membrane"/>
    <property type="evidence" value="ECO:0007669"/>
    <property type="project" value="GOC"/>
</dbReference>
<dbReference type="NCBIfam" id="NF000582">
    <property type="entry name" value="PRK00006.1"/>
    <property type="match status" value="1"/>
</dbReference>
<dbReference type="PANTHER" id="PTHR30272:SF1">
    <property type="entry name" value="3-HYDROXYACYL-[ACYL-CARRIER-PROTEIN] DEHYDRATASE"/>
    <property type="match status" value="1"/>
</dbReference>
<reference evidence="11" key="2">
    <citation type="submission" date="2021-04" db="EMBL/GenBank/DDBJ databases">
        <authorList>
            <person name="Gilroy R."/>
        </authorList>
    </citation>
    <scope>NUCLEOTIDE SEQUENCE</scope>
    <source>
        <strain evidence="11">12435</strain>
    </source>
</reference>
<dbReference type="Proteomes" id="UP000823990">
    <property type="component" value="Unassembled WGS sequence"/>
</dbReference>
<keyword evidence="7" id="KW-0441">Lipid A biosynthesis</keyword>
<evidence type="ECO:0000256" key="10">
    <source>
        <dbReference type="ARBA" id="ARBA00025049"/>
    </source>
</evidence>
<evidence type="ECO:0000256" key="9">
    <source>
        <dbReference type="ARBA" id="ARBA00023239"/>
    </source>
</evidence>